<name>A0A9P9AM16_9HYPO</name>
<dbReference type="Proteomes" id="UP000777438">
    <property type="component" value="Unassembled WGS sequence"/>
</dbReference>
<dbReference type="EMBL" id="JAGPYM010000017">
    <property type="protein sequence ID" value="KAH6885745.1"/>
    <property type="molecule type" value="Genomic_DNA"/>
</dbReference>
<feature type="signal peptide" evidence="1">
    <location>
        <begin position="1"/>
        <end position="20"/>
    </location>
</feature>
<reference evidence="2 3" key="1">
    <citation type="journal article" date="2021" name="Nat. Commun.">
        <title>Genetic determinants of endophytism in the Arabidopsis root mycobiome.</title>
        <authorList>
            <person name="Mesny F."/>
            <person name="Miyauchi S."/>
            <person name="Thiergart T."/>
            <person name="Pickel B."/>
            <person name="Atanasova L."/>
            <person name="Karlsson M."/>
            <person name="Huettel B."/>
            <person name="Barry K.W."/>
            <person name="Haridas S."/>
            <person name="Chen C."/>
            <person name="Bauer D."/>
            <person name="Andreopoulos W."/>
            <person name="Pangilinan J."/>
            <person name="LaButti K."/>
            <person name="Riley R."/>
            <person name="Lipzen A."/>
            <person name="Clum A."/>
            <person name="Drula E."/>
            <person name="Henrissat B."/>
            <person name="Kohler A."/>
            <person name="Grigoriev I.V."/>
            <person name="Martin F.M."/>
            <person name="Hacquard S."/>
        </authorList>
    </citation>
    <scope>NUCLEOTIDE SEQUENCE [LARGE SCALE GENOMIC DNA]</scope>
    <source>
        <strain evidence="2 3">MPI-CAGE-CH-0241</strain>
    </source>
</reference>
<organism evidence="2 3">
    <name type="scientific">Thelonectria olida</name>
    <dbReference type="NCBI Taxonomy" id="1576542"/>
    <lineage>
        <taxon>Eukaryota</taxon>
        <taxon>Fungi</taxon>
        <taxon>Dikarya</taxon>
        <taxon>Ascomycota</taxon>
        <taxon>Pezizomycotina</taxon>
        <taxon>Sordariomycetes</taxon>
        <taxon>Hypocreomycetidae</taxon>
        <taxon>Hypocreales</taxon>
        <taxon>Nectriaceae</taxon>
        <taxon>Thelonectria</taxon>
    </lineage>
</organism>
<keyword evidence="3" id="KW-1185">Reference proteome</keyword>
<feature type="chain" id="PRO_5040369041" evidence="1">
    <location>
        <begin position="21"/>
        <end position="243"/>
    </location>
</feature>
<accession>A0A9P9AM16</accession>
<comment type="caution">
    <text evidence="2">The sequence shown here is derived from an EMBL/GenBank/DDBJ whole genome shotgun (WGS) entry which is preliminary data.</text>
</comment>
<keyword evidence="1" id="KW-0732">Signal</keyword>
<proteinExistence type="predicted"/>
<gene>
    <name evidence="2" type="ORF">B0T10DRAFT_550280</name>
</gene>
<evidence type="ECO:0000313" key="3">
    <source>
        <dbReference type="Proteomes" id="UP000777438"/>
    </source>
</evidence>
<evidence type="ECO:0000313" key="2">
    <source>
        <dbReference type="EMBL" id="KAH6885745.1"/>
    </source>
</evidence>
<protein>
    <submittedName>
        <fullName evidence="2">Uncharacterized protein</fullName>
    </submittedName>
</protein>
<sequence>MAHCTRFGEVLSMILLHLFGEDIFEISSSSEACVLEGCRRRGVCVLGASPTRLCGEIEAKELESPLAVAQNLPSPALTLAVILPDSQTTTATTTIPKDSNNKKPSGFELQTPAQANCSSVYRVQRSRLCGSAAGPHLEPLVTRRLELPAELTHTRHSSCFFPPLNKSDPAKKTTQRDVQVADTPVTRFCENPVQRGAIAHTFKVCKYYRADHLLNNPVSTTTSHRLEPALSPQCKFQKKKLHT</sequence>
<dbReference type="AlphaFoldDB" id="A0A9P9AM16"/>
<evidence type="ECO:0000256" key="1">
    <source>
        <dbReference type="SAM" id="SignalP"/>
    </source>
</evidence>